<reference evidence="2" key="2">
    <citation type="submission" date="2020-05" db="UniProtKB">
        <authorList>
            <consortium name="EnsemblMetazoa"/>
        </authorList>
    </citation>
    <scope>IDENTIFICATION</scope>
    <source>
        <strain evidence="2">WRAIR2</strain>
    </source>
</reference>
<accession>A0A182NWY7</accession>
<dbReference type="VEuPathDB" id="VectorBase:ADIR014390"/>
<feature type="compositionally biased region" description="Basic and acidic residues" evidence="1">
    <location>
        <begin position="50"/>
        <end position="64"/>
    </location>
</feature>
<sequence length="64" mass="7585">MAAALVREARKREVSALSQRRRKKKRQQQQQQLLPYLHSAEEGSLSSNYNKERDKEIRTDKEKS</sequence>
<organism evidence="2 3">
    <name type="scientific">Anopheles dirus</name>
    <dbReference type="NCBI Taxonomy" id="7168"/>
    <lineage>
        <taxon>Eukaryota</taxon>
        <taxon>Metazoa</taxon>
        <taxon>Ecdysozoa</taxon>
        <taxon>Arthropoda</taxon>
        <taxon>Hexapoda</taxon>
        <taxon>Insecta</taxon>
        <taxon>Pterygota</taxon>
        <taxon>Neoptera</taxon>
        <taxon>Endopterygota</taxon>
        <taxon>Diptera</taxon>
        <taxon>Nematocera</taxon>
        <taxon>Culicoidea</taxon>
        <taxon>Culicidae</taxon>
        <taxon>Anophelinae</taxon>
        <taxon>Anopheles</taxon>
    </lineage>
</organism>
<dbReference type="Proteomes" id="UP000075884">
    <property type="component" value="Unassembled WGS sequence"/>
</dbReference>
<evidence type="ECO:0000256" key="1">
    <source>
        <dbReference type="SAM" id="MobiDB-lite"/>
    </source>
</evidence>
<dbReference type="AlphaFoldDB" id="A0A182NWY7"/>
<protein>
    <submittedName>
        <fullName evidence="2">Uncharacterized protein</fullName>
    </submittedName>
</protein>
<reference evidence="3" key="1">
    <citation type="submission" date="2013-03" db="EMBL/GenBank/DDBJ databases">
        <title>The Genome Sequence of Anopheles dirus WRAIR2.</title>
        <authorList>
            <consortium name="The Broad Institute Genomics Platform"/>
            <person name="Neafsey D.E."/>
            <person name="Walton C."/>
            <person name="Walker B."/>
            <person name="Young S.K."/>
            <person name="Zeng Q."/>
            <person name="Gargeya S."/>
            <person name="Fitzgerald M."/>
            <person name="Haas B."/>
            <person name="Abouelleil A."/>
            <person name="Allen A.W."/>
            <person name="Alvarado L."/>
            <person name="Arachchi H.M."/>
            <person name="Berlin A.M."/>
            <person name="Chapman S.B."/>
            <person name="Gainer-Dewar J."/>
            <person name="Goldberg J."/>
            <person name="Griggs A."/>
            <person name="Gujja S."/>
            <person name="Hansen M."/>
            <person name="Howarth C."/>
            <person name="Imamovic A."/>
            <person name="Ireland A."/>
            <person name="Larimer J."/>
            <person name="McCowan C."/>
            <person name="Murphy C."/>
            <person name="Pearson M."/>
            <person name="Poon T.W."/>
            <person name="Priest M."/>
            <person name="Roberts A."/>
            <person name="Saif S."/>
            <person name="Shea T."/>
            <person name="Sisk P."/>
            <person name="Sykes S."/>
            <person name="Wortman J."/>
            <person name="Nusbaum C."/>
            <person name="Birren B."/>
        </authorList>
    </citation>
    <scope>NUCLEOTIDE SEQUENCE [LARGE SCALE GENOMIC DNA]</scope>
    <source>
        <strain evidence="3">WRAIR2</strain>
    </source>
</reference>
<name>A0A182NWY7_9DIPT</name>
<evidence type="ECO:0000313" key="3">
    <source>
        <dbReference type="Proteomes" id="UP000075884"/>
    </source>
</evidence>
<keyword evidence="3" id="KW-1185">Reference proteome</keyword>
<proteinExistence type="predicted"/>
<evidence type="ECO:0000313" key="2">
    <source>
        <dbReference type="EnsemblMetazoa" id="ADIR014390-PA"/>
    </source>
</evidence>
<dbReference type="EnsemblMetazoa" id="ADIR014390-RA">
    <property type="protein sequence ID" value="ADIR014390-PA"/>
    <property type="gene ID" value="ADIR014390"/>
</dbReference>
<feature type="region of interest" description="Disordered" evidence="1">
    <location>
        <begin position="1"/>
        <end position="64"/>
    </location>
</feature>